<dbReference type="GO" id="GO:0016020">
    <property type="term" value="C:membrane"/>
    <property type="evidence" value="ECO:0007669"/>
    <property type="project" value="UniProtKB-SubCell"/>
</dbReference>
<dbReference type="InterPro" id="IPR017938">
    <property type="entry name" value="Riboflavin_synthase-like_b-brl"/>
</dbReference>
<name>A0ABD3B4T7_9GENT</name>
<feature type="transmembrane region" description="Helical" evidence="6">
    <location>
        <begin position="73"/>
        <end position="101"/>
    </location>
</feature>
<dbReference type="Pfam" id="PF08022">
    <property type="entry name" value="FAD_binding_8"/>
    <property type="match status" value="1"/>
</dbReference>
<gene>
    <name evidence="8" type="ORF">ACH5RR_001787</name>
</gene>
<evidence type="ECO:0000256" key="6">
    <source>
        <dbReference type="SAM" id="Phobius"/>
    </source>
</evidence>
<dbReference type="Proteomes" id="UP001630127">
    <property type="component" value="Unassembled WGS sequence"/>
</dbReference>
<dbReference type="PROSITE" id="PS51384">
    <property type="entry name" value="FAD_FR"/>
    <property type="match status" value="1"/>
</dbReference>
<dbReference type="SUPFAM" id="SSF63380">
    <property type="entry name" value="Riboflavin synthase domain-like"/>
    <property type="match status" value="1"/>
</dbReference>
<feature type="transmembrane region" description="Helical" evidence="6">
    <location>
        <begin position="612"/>
        <end position="635"/>
    </location>
</feature>
<proteinExistence type="predicted"/>
<dbReference type="InterPro" id="IPR039261">
    <property type="entry name" value="FNR_nucleotide-bd"/>
</dbReference>
<evidence type="ECO:0000259" key="7">
    <source>
        <dbReference type="PROSITE" id="PS51384"/>
    </source>
</evidence>
<dbReference type="Gene3D" id="3.40.50.80">
    <property type="entry name" value="Nucleotide-binding domain of ferredoxin-NADP reductase (FNR) module"/>
    <property type="match status" value="2"/>
</dbReference>
<dbReference type="SFLD" id="SFLDG01168">
    <property type="entry name" value="Ferric_reductase_subgroup_(FRE"/>
    <property type="match status" value="1"/>
</dbReference>
<dbReference type="GO" id="GO:0016491">
    <property type="term" value="F:oxidoreductase activity"/>
    <property type="evidence" value="ECO:0007669"/>
    <property type="project" value="UniProtKB-KW"/>
</dbReference>
<accession>A0ABD3B4T7</accession>
<dbReference type="SUPFAM" id="SSF52343">
    <property type="entry name" value="Ferredoxin reductase-like, C-terminal NADP-linked domain"/>
    <property type="match status" value="1"/>
</dbReference>
<evidence type="ECO:0000313" key="9">
    <source>
        <dbReference type="Proteomes" id="UP001630127"/>
    </source>
</evidence>
<dbReference type="InterPro" id="IPR017927">
    <property type="entry name" value="FAD-bd_FR_type"/>
</dbReference>
<protein>
    <recommendedName>
        <fullName evidence="7">FAD-binding FR-type domain-containing protein</fullName>
    </recommendedName>
</protein>
<evidence type="ECO:0000256" key="3">
    <source>
        <dbReference type="ARBA" id="ARBA00022989"/>
    </source>
</evidence>
<feature type="domain" description="FAD-binding FR-type" evidence="7">
    <location>
        <begin position="331"/>
        <end position="453"/>
    </location>
</feature>
<feature type="transmembrane region" description="Helical" evidence="6">
    <location>
        <begin position="565"/>
        <end position="592"/>
    </location>
</feature>
<keyword evidence="2 6" id="KW-0812">Transmembrane</keyword>
<evidence type="ECO:0000256" key="2">
    <source>
        <dbReference type="ARBA" id="ARBA00022692"/>
    </source>
</evidence>
<dbReference type="PANTHER" id="PTHR11972">
    <property type="entry name" value="NADPH OXIDASE"/>
    <property type="match status" value="1"/>
</dbReference>
<dbReference type="InterPro" id="IPR013112">
    <property type="entry name" value="FAD-bd_8"/>
</dbReference>
<reference evidence="8 9" key="1">
    <citation type="submission" date="2024-11" db="EMBL/GenBank/DDBJ databases">
        <title>A near-complete genome assembly of Cinchona calisaya.</title>
        <authorList>
            <person name="Lian D.C."/>
            <person name="Zhao X.W."/>
            <person name="Wei L."/>
        </authorList>
    </citation>
    <scope>NUCLEOTIDE SEQUENCE [LARGE SCALE GENOMIC DNA]</scope>
    <source>
        <tissue evidence="8">Nenye</tissue>
    </source>
</reference>
<keyword evidence="5 6" id="KW-0472">Membrane</keyword>
<dbReference type="Pfam" id="PF01794">
    <property type="entry name" value="Ferric_reduct"/>
    <property type="match status" value="1"/>
</dbReference>
<evidence type="ECO:0000313" key="8">
    <source>
        <dbReference type="EMBL" id="KAL3538421.1"/>
    </source>
</evidence>
<feature type="transmembrane region" description="Helical" evidence="6">
    <location>
        <begin position="222"/>
        <end position="246"/>
    </location>
</feature>
<organism evidence="8 9">
    <name type="scientific">Cinchona calisaya</name>
    <dbReference type="NCBI Taxonomy" id="153742"/>
    <lineage>
        <taxon>Eukaryota</taxon>
        <taxon>Viridiplantae</taxon>
        <taxon>Streptophyta</taxon>
        <taxon>Embryophyta</taxon>
        <taxon>Tracheophyta</taxon>
        <taxon>Spermatophyta</taxon>
        <taxon>Magnoliopsida</taxon>
        <taxon>eudicotyledons</taxon>
        <taxon>Gunneridae</taxon>
        <taxon>Pentapetalae</taxon>
        <taxon>asterids</taxon>
        <taxon>lamiids</taxon>
        <taxon>Gentianales</taxon>
        <taxon>Rubiaceae</taxon>
        <taxon>Cinchonoideae</taxon>
        <taxon>Cinchoneae</taxon>
        <taxon>Cinchona</taxon>
    </lineage>
</organism>
<keyword evidence="4" id="KW-0560">Oxidoreductase</keyword>
<dbReference type="AlphaFoldDB" id="A0ABD3B4T7"/>
<sequence length="741" mass="84231">MNEHSAQHPLLVRKNDESGCVKKTTLLIFLAKWLIKFVILAIFIAWAAFIFLFPLEFINDLFNNWILATEGTLFGITGSGFFLFSVPIFLIAFLAIAHLIISGEDDLHSKKKISKDPRFSLWTFPVLVDGPFGVVSAAEMIGIILFYLYIIWAVSIYTIRNFQSLSWFDIPSKEKSALMLEMTGARFAVVGLMCLAFLFLPVARGSVLLQFIHIPFEHATRYHVWLGHLTMLLFTLHGLFIVFAWAMQGRLLHELKDWKNLGIANLPGVISLSAGLVMWATSLPGVRRINFELFFYTHQLYVVFIVFFALHVGDFSMSMVAAGVFLFMLDRFLRFCQSRRTVDILSAACYPCGTVELVLSKPAKLHYNALGWVFLQIRDLSLLQWHPFSVSSCPLDGKNHISVLIKVLGKWTGKLNEYIMSISKEGPQSHQLLPPQSKISVSVEGPYGPASPYHLKYENLILVAGGIGISPFKAILRDILHHLQDSIPCLPKNVLLIWAVKKSDELQLLQTLDMESICPFFSEVLNLEIQTYVTRESEPPMEEGKVLEPLKVCVFDNSRKSRMSVLFGTGNIIWSGMYVMASTIGLVTVIWLLDSFYINPFNVTYWWYKGHLFLACMITSILLFGGFVIGLWHLWERRTSQDGEPKETNNVGLIEQQNEPRIHKNPGRNHYNINSFRYGQRPDFGGIFGSISERWGTVDIGVIVCGPSTLETSVARECRTHNLKRRENQPIFHFNNHSFDL</sequence>
<evidence type="ECO:0000256" key="5">
    <source>
        <dbReference type="ARBA" id="ARBA00023136"/>
    </source>
</evidence>
<feature type="transmembrane region" description="Helical" evidence="6">
    <location>
        <begin position="33"/>
        <end position="53"/>
    </location>
</feature>
<dbReference type="InterPro" id="IPR050369">
    <property type="entry name" value="RBOH/FRE"/>
</dbReference>
<dbReference type="InterPro" id="IPR013130">
    <property type="entry name" value="Fe3_Rdtase_TM_dom"/>
</dbReference>
<dbReference type="InterPro" id="IPR013121">
    <property type="entry name" value="Fe_red_NAD-bd_6"/>
</dbReference>
<dbReference type="EMBL" id="JBJUIK010000001">
    <property type="protein sequence ID" value="KAL3538421.1"/>
    <property type="molecule type" value="Genomic_DNA"/>
</dbReference>
<dbReference type="Pfam" id="PF08030">
    <property type="entry name" value="NAD_binding_6"/>
    <property type="match status" value="1"/>
</dbReference>
<dbReference type="PANTHER" id="PTHR11972:SF69">
    <property type="entry name" value="FERRIC REDUCTION OXIDASE 6-RELATED"/>
    <property type="match status" value="1"/>
</dbReference>
<comment type="caution">
    <text evidence="8">The sequence shown here is derived from an EMBL/GenBank/DDBJ whole genome shotgun (WGS) entry which is preliminary data.</text>
</comment>
<dbReference type="CDD" id="cd06186">
    <property type="entry name" value="NOX_Duox_like_FAD_NADP"/>
    <property type="match status" value="1"/>
</dbReference>
<evidence type="ECO:0000256" key="1">
    <source>
        <dbReference type="ARBA" id="ARBA00004141"/>
    </source>
</evidence>
<keyword evidence="9" id="KW-1185">Reference proteome</keyword>
<feature type="transmembrane region" description="Helical" evidence="6">
    <location>
        <begin position="183"/>
        <end position="202"/>
    </location>
</feature>
<feature type="transmembrane region" description="Helical" evidence="6">
    <location>
        <begin position="258"/>
        <end position="280"/>
    </location>
</feature>
<keyword evidence="3 6" id="KW-1133">Transmembrane helix</keyword>
<comment type="subcellular location">
    <subcellularLocation>
        <location evidence="1">Membrane</location>
        <topology evidence="1">Multi-pass membrane protein</topology>
    </subcellularLocation>
</comment>
<feature type="transmembrane region" description="Helical" evidence="6">
    <location>
        <begin position="300"/>
        <end position="329"/>
    </location>
</feature>
<evidence type="ECO:0000256" key="4">
    <source>
        <dbReference type="ARBA" id="ARBA00023002"/>
    </source>
</evidence>
<dbReference type="SFLD" id="SFLDS00052">
    <property type="entry name" value="Ferric_Reductase_Domain"/>
    <property type="match status" value="1"/>
</dbReference>